<dbReference type="InterPro" id="IPR011705">
    <property type="entry name" value="BACK"/>
</dbReference>
<dbReference type="PANTHER" id="PTHR24410:SF41">
    <property type="entry name" value="HL07962P"/>
    <property type="match status" value="1"/>
</dbReference>
<dbReference type="Proteomes" id="UP000694865">
    <property type="component" value="Unplaced"/>
</dbReference>
<dbReference type="Gene3D" id="3.30.710.10">
    <property type="entry name" value="Potassium Channel Kv1.1, Chain A"/>
    <property type="match status" value="1"/>
</dbReference>
<organism evidence="2 3">
    <name type="scientific">Saccoglossus kowalevskii</name>
    <name type="common">Acorn worm</name>
    <dbReference type="NCBI Taxonomy" id="10224"/>
    <lineage>
        <taxon>Eukaryota</taxon>
        <taxon>Metazoa</taxon>
        <taxon>Hemichordata</taxon>
        <taxon>Enteropneusta</taxon>
        <taxon>Harrimaniidae</taxon>
        <taxon>Saccoglossus</taxon>
    </lineage>
</organism>
<dbReference type="InterPro" id="IPR051481">
    <property type="entry name" value="BTB-POZ/Galectin-3-binding"/>
</dbReference>
<feature type="domain" description="BACK" evidence="1">
    <location>
        <begin position="78"/>
        <end position="184"/>
    </location>
</feature>
<dbReference type="CDD" id="cd18493">
    <property type="entry name" value="BACK_BTBD17"/>
    <property type="match status" value="1"/>
</dbReference>
<dbReference type="PANTHER" id="PTHR24410">
    <property type="entry name" value="HL07962P-RELATED"/>
    <property type="match status" value="1"/>
</dbReference>
<gene>
    <name evidence="3" type="primary">LOC100375630</name>
</gene>
<evidence type="ECO:0000313" key="3">
    <source>
        <dbReference type="RefSeq" id="XP_006819484.1"/>
    </source>
</evidence>
<name>A0ABM0MHJ3_SACKO</name>
<reference evidence="3" key="1">
    <citation type="submission" date="2025-08" db="UniProtKB">
        <authorList>
            <consortium name="RefSeq"/>
        </authorList>
    </citation>
    <scope>IDENTIFICATION</scope>
    <source>
        <tissue evidence="3">Testes</tissue>
    </source>
</reference>
<dbReference type="Pfam" id="PF00651">
    <property type="entry name" value="BTB"/>
    <property type="match status" value="1"/>
</dbReference>
<protein>
    <submittedName>
        <fullName evidence="3">BTB/POZ domain-containing protein 17-like</fullName>
    </submittedName>
</protein>
<dbReference type="InterPro" id="IPR000210">
    <property type="entry name" value="BTB/POZ_dom"/>
</dbReference>
<dbReference type="SMART" id="SM00875">
    <property type="entry name" value="BACK"/>
    <property type="match status" value="1"/>
</dbReference>
<dbReference type="Gene3D" id="1.25.40.420">
    <property type="match status" value="1"/>
</dbReference>
<proteinExistence type="predicted"/>
<accession>A0ABM0MHJ3</accession>
<dbReference type="GeneID" id="100375630"/>
<evidence type="ECO:0000313" key="2">
    <source>
        <dbReference type="Proteomes" id="UP000694865"/>
    </source>
</evidence>
<dbReference type="Pfam" id="PF07707">
    <property type="entry name" value="BACK"/>
    <property type="match status" value="1"/>
</dbReference>
<keyword evidence="2" id="KW-1185">Reference proteome</keyword>
<dbReference type="RefSeq" id="XP_006819484.1">
    <property type="nucleotide sequence ID" value="XM_006819421.1"/>
</dbReference>
<evidence type="ECO:0000259" key="1">
    <source>
        <dbReference type="SMART" id="SM00875"/>
    </source>
</evidence>
<dbReference type="InterPro" id="IPR011333">
    <property type="entry name" value="SKP1/BTB/POZ_sf"/>
</dbReference>
<sequence>MLTGNTWAESNTQEIDLEEAFQCEPVFPDFLKFLYTNRIFISDDTVIPLRTLADKYMVQRLSNLCIDYMCRELNCDNVIGWDQYATKFSIKRLSFECLGFMQQNIDLLIDSKKFLNLDIDQFVKILKSSDVHVPDEYTLFKSVKDWAFAYDRSCSSDDIKCNLSTLLPIVRYPMMSGEQLDSIEKDEAINACYPAMRDEINSSYKFHATAIPNPNWAMCKVTPRRYYQGYSCKFTLPNYSKRHHDNNRYVKVFPAYSSNGTSRILNWDWFVSVAMGGRTDRLGSNNREPVLEISNPGPEREERSVKIMAVFYGKRNGSIFKKMNYTTQLTVRDFDFHHIRLFGSSLAPEYIVNDTVTFHCIITPTDKIYVKC</sequence>
<dbReference type="SUPFAM" id="SSF54695">
    <property type="entry name" value="POZ domain"/>
    <property type="match status" value="1"/>
</dbReference>